<dbReference type="SMART" id="SM00801">
    <property type="entry name" value="dDENN"/>
    <property type="match status" value="1"/>
</dbReference>
<sequence>MARITDYFLLVAFRPHTRGSGKGQGQILQFFPEKDWEANPFPQLFCHSSGWQLCPERNPPTFFVAVLTDINSGRHYCAQEMTRAKDATEWEEEEDEGGQTYLSPTEPMFAPKTLVPVSRLDHAEVFSNSLGLIYAIHVEGLNVFPGNVIGNLLTCTVPLQRTISLGAGDRQVIRTPLADSLPISSCSLGITNVLSLFCTALMEHEVLFLSRSYQQLTDACRSLLALLFPLRYSFTYVPTLPAQLLEVLSTPTPFIIGVNAAFQAETQELLDVIVADLVGETVTIPECVHIPPLLEPLQSQTHSVLRMVLDLELELVDLAFPPPMTSPSSLNMQDKELRLFDQLLQGYLWCLQVVCIHPEPVIRFHKAAFLGQRGLVEDDFLINVLEGMAFALFVLECGVPYCPMDLFDELVAHEVARRRVDENHPQQVLHHIQELAEQLYKNKNLYSDLAMHKMQRPGDSSRLRWAPRPFPWLDEGAMQWIAKMQGAPLAMKAVRRTTGPSGPRMTAILDRCSRLQVKSPGQLEVVGNCISHVFEGKMLEAKKLLLAVLSPLKGRAACHCLIRELYLHVEQNWAVLDHQQFDFVISIMNCCLQDCTSLDKHGISAALLPLVTAFLEFSYSSVQEHVVWSMPQFWEAVFYWDMQTHIWVLYLEPTEDQAPAQEVGEAPSQEDERALLPVAIPERVQPGHPLCQLRELPPAASGQQQEPPASGVPRLGDLESTSNSLVPNSVAGSVAESYDTGSGFEDRETCNVAGAVVRFINRFVDKVCTESGVTSDHLKGLHVMVPDIVQINIETLEAVQWENRRLMPIQKSKLLRLRLLSGEECVLDGLRIYLPPDGREEGAGAGSAGWPALLPAEGAVFLTTHRVIFTGMLTDPLVGEKVVFRSLPVAALTKEKCISIQTPVDQLLPDGLQLRSCTFQLLKMEVGSDSAELFRKQLHKLRYTPDVRATFSFTLGSTYTPVTKNKGPSLRTLSWNLVKNVKKTIGRQHEHWAQPPSEDQEEEISVSEELEPSTLTPSSALKLPDRMTMSSLLVERACCRDYQCLGLGPLSSRLSRAKSESFRISLVNRMYAIYRRYPGLLIVPQSVQDNALQRVSYCYRQNRFTVVCWRIRRSKAVLLHSGDLYGIGVVGLFKAQNAPSPGQFQADSSSLEQEKYLQAVVSSMPRYSSASGGNTLSGFSSAHVGSHIGSPRARVTTLSNPMAAASRLTATRGKWGQCLDLWEKQWAWCQCGLPASWQRRDGPTPGQRVSPGPRPGLPMATASSPLHPRGQRPAQECLQEAAEGMSQPSLLPALAGGLRVTDSDPQAAAGVGAGSGELLDSSSSVLMGLEDGWDITTHVVSLVQLFSDPFYCTLEGFRLLVEKEGLSFSHRFSHGGAHILFLDCLHQVHLQFPMEFEFSQFYLKFLGYHHVSRCFQTFLLDSDYEHIELGLLYEEKGCLAGLCVDRMSKRTAVFHNYMNAPEDTEVLRPYSNVSNLKEMLAEGPPYDWELEERFDGGAPQSRCCVVWPCYHSCPRAQPDAISRLQRLETELSRPAKRWKDTWDRVKAARRLEARPDGRGTPSSLLLSTAPHHRCSLGMYLQEEPVGSTLSLSLESDQNRGSTASGSRQAACGSTTESENGSYDGTLYKKGAFMKPWKARWFMLDKTKHQLRYYDHRVDTECKGVIDLVEVEAVAPGMSVDEKAFFDVKTTPRVYDFCAQDVPSAQQWVDRIQS</sequence>
<dbReference type="Gene3D" id="2.30.29.30">
    <property type="entry name" value="Pleckstrin-homology domain (PH domain)/Phosphotyrosine-binding domain (PTB)"/>
    <property type="match status" value="1"/>
</dbReference>
<dbReference type="Pfam" id="PF03456">
    <property type="entry name" value="uDENN"/>
    <property type="match status" value="1"/>
</dbReference>
<dbReference type="Pfam" id="PF02893">
    <property type="entry name" value="GRAM"/>
    <property type="match status" value="1"/>
</dbReference>
<dbReference type="Pfam" id="PF12335">
    <property type="entry name" value="SBF2"/>
    <property type="match status" value="1"/>
</dbReference>
<dbReference type="Pfam" id="PF00169">
    <property type="entry name" value="PH"/>
    <property type="match status" value="1"/>
</dbReference>
<dbReference type="OMA" id="KITESLW"/>
<dbReference type="SMART" id="SM00799">
    <property type="entry name" value="DENN"/>
    <property type="match status" value="1"/>
</dbReference>
<evidence type="ECO:0000256" key="2">
    <source>
        <dbReference type="ARBA" id="ARBA00022658"/>
    </source>
</evidence>
<dbReference type="GeneTree" id="ENSGT00940000155263"/>
<dbReference type="Bgee" id="ENSPTRG00000047768">
    <property type="expression patterns" value="Expressed in pituitary gland"/>
</dbReference>
<dbReference type="InterPro" id="IPR043153">
    <property type="entry name" value="DENN_C"/>
</dbReference>
<dbReference type="InterPro" id="IPR005113">
    <property type="entry name" value="uDENN_dom"/>
</dbReference>
<dbReference type="SUPFAM" id="SSF50729">
    <property type="entry name" value="PH domain-like"/>
    <property type="match status" value="1"/>
</dbReference>
<dbReference type="SMART" id="SM00800">
    <property type="entry name" value="uDENN"/>
    <property type="match status" value="1"/>
</dbReference>
<feature type="region of interest" description="Disordered" evidence="3">
    <location>
        <begin position="988"/>
        <end position="1018"/>
    </location>
</feature>
<gene>
    <name evidence="7" type="primary">LOC472769</name>
</gene>
<dbReference type="Gene3D" id="3.40.50.11500">
    <property type="match status" value="1"/>
</dbReference>
<dbReference type="CDD" id="cd01235">
    <property type="entry name" value="PH_Sbf1_hMTMR5"/>
    <property type="match status" value="1"/>
</dbReference>
<dbReference type="Proteomes" id="UP000002277">
    <property type="component" value="Chromosome 8"/>
</dbReference>
<evidence type="ECO:0000256" key="3">
    <source>
        <dbReference type="SAM" id="MobiDB-lite"/>
    </source>
</evidence>
<evidence type="ECO:0000256" key="1">
    <source>
        <dbReference type="ARBA" id="ARBA00007471"/>
    </source>
</evidence>
<dbReference type="GO" id="GO:0016020">
    <property type="term" value="C:membrane"/>
    <property type="evidence" value="ECO:0000318"/>
    <property type="project" value="GO_Central"/>
</dbReference>
<feature type="domain" description="UDENN" evidence="5">
    <location>
        <begin position="7"/>
        <end position="404"/>
    </location>
</feature>
<reference evidence="7" key="3">
    <citation type="submission" date="2025-09" db="UniProtKB">
        <authorList>
            <consortium name="Ensembl"/>
        </authorList>
    </citation>
    <scope>IDENTIFICATION</scope>
</reference>
<proteinExistence type="inferred from homology"/>
<dbReference type="InterPro" id="IPR001849">
    <property type="entry name" value="PH_domain"/>
</dbReference>
<dbReference type="InterPro" id="IPR011993">
    <property type="entry name" value="PH-like_dom_sf"/>
</dbReference>
<dbReference type="PROSITE" id="PS50211">
    <property type="entry name" value="DENN"/>
    <property type="match status" value="1"/>
</dbReference>
<dbReference type="InterPro" id="IPR005112">
    <property type="entry name" value="dDENN_dom"/>
</dbReference>
<dbReference type="SMART" id="SM00568">
    <property type="entry name" value="GRAM"/>
    <property type="match status" value="1"/>
</dbReference>
<feature type="domain" description="PH" evidence="4">
    <location>
        <begin position="1619"/>
        <end position="1713"/>
    </location>
</feature>
<organism evidence="7 8">
    <name type="scientific">Pan troglodytes</name>
    <name type="common">Chimpanzee</name>
    <dbReference type="NCBI Taxonomy" id="9598"/>
    <lineage>
        <taxon>Eukaryota</taxon>
        <taxon>Metazoa</taxon>
        <taxon>Chordata</taxon>
        <taxon>Craniata</taxon>
        <taxon>Vertebrata</taxon>
        <taxon>Euteleostomi</taxon>
        <taxon>Mammalia</taxon>
        <taxon>Eutheria</taxon>
        <taxon>Euarchontoglires</taxon>
        <taxon>Primates</taxon>
        <taxon>Haplorrhini</taxon>
        <taxon>Catarrhini</taxon>
        <taxon>Hominidae</taxon>
        <taxon>Pan</taxon>
    </lineage>
</organism>
<reference evidence="7 8" key="1">
    <citation type="journal article" date="2005" name="Nature">
        <title>Initial sequence of the chimpanzee genome and comparison with the human genome.</title>
        <authorList>
            <consortium name="Chimpanzee sequencing and analysis consortium"/>
        </authorList>
    </citation>
    <scope>NUCLEOTIDE SEQUENCE [LARGE SCALE GENOMIC DNA]</scope>
</reference>
<dbReference type="SMART" id="SM00233">
    <property type="entry name" value="PH"/>
    <property type="match status" value="1"/>
</dbReference>
<dbReference type="InterPro" id="IPR010569">
    <property type="entry name" value="Myotubularin-like_Pase_dom"/>
</dbReference>
<dbReference type="FunFam" id="3.40.50.11500:FF:000006">
    <property type="entry name" value="SET binding factor 2"/>
    <property type="match status" value="1"/>
</dbReference>
<dbReference type="InterPro" id="IPR037516">
    <property type="entry name" value="Tripartite_DENN"/>
</dbReference>
<feature type="domain" description="Myotubularin phosphatase" evidence="6">
    <location>
        <begin position="1032"/>
        <end position="1511"/>
    </location>
</feature>
<keyword evidence="8" id="KW-1185">Reference proteome</keyword>
<dbReference type="Pfam" id="PF02141">
    <property type="entry name" value="DENN"/>
    <property type="match status" value="1"/>
</dbReference>
<dbReference type="InterPro" id="IPR004182">
    <property type="entry name" value="GRAM"/>
</dbReference>
<evidence type="ECO:0000313" key="8">
    <source>
        <dbReference type="Proteomes" id="UP000002277"/>
    </source>
</evidence>
<dbReference type="InParanoid" id="A0A2I3S8C0"/>
<evidence type="ECO:0000259" key="6">
    <source>
        <dbReference type="PROSITE" id="PS51339"/>
    </source>
</evidence>
<dbReference type="InterPro" id="IPR022096">
    <property type="entry name" value="SBF1/SBF2"/>
</dbReference>
<dbReference type="InterPro" id="IPR001194">
    <property type="entry name" value="cDENN_dom"/>
</dbReference>
<evidence type="ECO:0000259" key="5">
    <source>
        <dbReference type="PROSITE" id="PS50211"/>
    </source>
</evidence>
<dbReference type="EMBL" id="AACZ04015997">
    <property type="status" value="NOT_ANNOTATED_CDS"/>
    <property type="molecule type" value="Genomic_DNA"/>
</dbReference>
<feature type="region of interest" description="Disordered" evidence="3">
    <location>
        <begin position="1237"/>
        <end position="1276"/>
    </location>
</feature>
<evidence type="ECO:0008006" key="9">
    <source>
        <dbReference type="Google" id="ProtNLM"/>
    </source>
</evidence>
<feature type="region of interest" description="Disordered" evidence="3">
    <location>
        <begin position="692"/>
        <end position="718"/>
    </location>
</feature>
<protein>
    <recommendedName>
        <fullName evidence="9">SET binding factor 1</fullName>
    </recommendedName>
</protein>
<name>A0A2I3S8C0_PANTR</name>
<comment type="similarity">
    <text evidence="1">Belongs to the protein-tyrosine phosphatase family. Non-receptor class myotubularin subfamily.</text>
</comment>
<dbReference type="SUPFAM" id="SSF52799">
    <property type="entry name" value="(Phosphotyrosine protein) phosphatases II"/>
    <property type="match status" value="2"/>
</dbReference>
<dbReference type="InterPro" id="IPR029021">
    <property type="entry name" value="Prot-tyrosine_phosphatase-like"/>
</dbReference>
<reference evidence="7" key="2">
    <citation type="submission" date="2025-08" db="UniProtKB">
        <authorList>
            <consortium name="Ensembl"/>
        </authorList>
    </citation>
    <scope>IDENTIFICATION</scope>
</reference>
<evidence type="ECO:0000259" key="4">
    <source>
        <dbReference type="PROSITE" id="PS50003"/>
    </source>
</evidence>
<accession>A0A2I3S8C0</accession>
<dbReference type="GO" id="GO:0005737">
    <property type="term" value="C:cytoplasm"/>
    <property type="evidence" value="ECO:0000318"/>
    <property type="project" value="GO_Central"/>
</dbReference>
<dbReference type="Gene3D" id="3.30.450.200">
    <property type="match status" value="1"/>
</dbReference>
<dbReference type="Pfam" id="PF06602">
    <property type="entry name" value="Myotub-related"/>
    <property type="match status" value="2"/>
</dbReference>
<feature type="region of interest" description="Disordered" evidence="3">
    <location>
        <begin position="1592"/>
        <end position="1619"/>
    </location>
</feature>
<dbReference type="Ensembl" id="ENSPTRT00000108712.1">
    <property type="protein sequence ID" value="ENSPTRP00000073071.1"/>
    <property type="gene ID" value="ENSPTRG00000047768.1"/>
</dbReference>
<dbReference type="PROSITE" id="PS51339">
    <property type="entry name" value="PPASE_MYOTUBULARIN"/>
    <property type="match status" value="1"/>
</dbReference>
<dbReference type="PROSITE" id="PS50003">
    <property type="entry name" value="PH_DOMAIN"/>
    <property type="match status" value="1"/>
</dbReference>
<keyword evidence="2" id="KW-0344">Guanine-nucleotide releasing factor</keyword>
<dbReference type="InterPro" id="IPR030564">
    <property type="entry name" value="Myotubularin"/>
</dbReference>
<dbReference type="PANTHER" id="PTHR10807:SF117">
    <property type="entry name" value="SET BINDING FACTOR 1"/>
    <property type="match status" value="1"/>
</dbReference>
<dbReference type="GO" id="GO:0005085">
    <property type="term" value="F:guanyl-nucleotide exchange factor activity"/>
    <property type="evidence" value="ECO:0000318"/>
    <property type="project" value="GO_Central"/>
</dbReference>
<dbReference type="PANTHER" id="PTHR10807">
    <property type="entry name" value="MYOTUBULARIN-RELATED"/>
    <property type="match status" value="1"/>
</dbReference>
<feature type="compositionally biased region" description="Acidic residues" evidence="3">
    <location>
        <begin position="998"/>
        <end position="1011"/>
    </location>
</feature>
<evidence type="ECO:0000313" key="7">
    <source>
        <dbReference type="Ensembl" id="ENSPTRP00000073071.1"/>
    </source>
</evidence>